<protein>
    <submittedName>
        <fullName evidence="1 2">Histidine kinase</fullName>
    </submittedName>
</protein>
<keyword evidence="3" id="KW-1185">Reference proteome</keyword>
<dbReference type="GO" id="GO:0016301">
    <property type="term" value="F:kinase activity"/>
    <property type="evidence" value="ECO:0007669"/>
    <property type="project" value="UniProtKB-KW"/>
</dbReference>
<evidence type="ECO:0000313" key="3">
    <source>
        <dbReference type="Proteomes" id="UP000030765"/>
    </source>
</evidence>
<reference evidence="1 3" key="1">
    <citation type="journal article" date="2014" name="BMC Genomics">
        <title>Genome sequence of Anopheles sinensis provides insight into genetics basis of mosquito competence for malaria parasites.</title>
        <authorList>
            <person name="Zhou D."/>
            <person name="Zhang D."/>
            <person name="Ding G."/>
            <person name="Shi L."/>
            <person name="Hou Q."/>
            <person name="Ye Y."/>
            <person name="Xu Y."/>
            <person name="Zhou H."/>
            <person name="Xiong C."/>
            <person name="Li S."/>
            <person name="Yu J."/>
            <person name="Hong S."/>
            <person name="Yu X."/>
            <person name="Zou P."/>
            <person name="Chen C."/>
            <person name="Chang X."/>
            <person name="Wang W."/>
            <person name="Lv Y."/>
            <person name="Sun Y."/>
            <person name="Ma L."/>
            <person name="Shen B."/>
            <person name="Zhu C."/>
        </authorList>
    </citation>
    <scope>NUCLEOTIDE SEQUENCE [LARGE SCALE GENOMIC DNA]</scope>
</reference>
<organism evidence="1">
    <name type="scientific">Anopheles sinensis</name>
    <name type="common">Mosquito</name>
    <dbReference type="NCBI Taxonomy" id="74873"/>
    <lineage>
        <taxon>Eukaryota</taxon>
        <taxon>Metazoa</taxon>
        <taxon>Ecdysozoa</taxon>
        <taxon>Arthropoda</taxon>
        <taxon>Hexapoda</taxon>
        <taxon>Insecta</taxon>
        <taxon>Pterygota</taxon>
        <taxon>Neoptera</taxon>
        <taxon>Endopterygota</taxon>
        <taxon>Diptera</taxon>
        <taxon>Nematocera</taxon>
        <taxon>Culicoidea</taxon>
        <taxon>Culicidae</taxon>
        <taxon>Anophelinae</taxon>
        <taxon>Anopheles</taxon>
    </lineage>
</organism>
<accession>A0A084WAF9</accession>
<dbReference type="VEuPathDB" id="VectorBase:ASIC015226"/>
<keyword evidence="1" id="KW-0418">Kinase</keyword>
<evidence type="ECO:0000313" key="2">
    <source>
        <dbReference type="EnsemblMetazoa" id="ASIC015226-PA"/>
    </source>
</evidence>
<dbReference type="Proteomes" id="UP000030765">
    <property type="component" value="Unassembled WGS sequence"/>
</dbReference>
<keyword evidence="1" id="KW-0808">Transferase</keyword>
<dbReference type="EnsemblMetazoa" id="ASIC015226-RA">
    <property type="protein sequence ID" value="ASIC015226-PA"/>
    <property type="gene ID" value="ASIC015226"/>
</dbReference>
<dbReference type="EMBL" id="KE525329">
    <property type="protein sequence ID" value="KFB47203.1"/>
    <property type="molecule type" value="Genomic_DNA"/>
</dbReference>
<dbReference type="EMBL" id="ATLV01022165">
    <property type="status" value="NOT_ANNOTATED_CDS"/>
    <property type="molecule type" value="Genomic_DNA"/>
</dbReference>
<sequence length="191" mass="21963">MGRYDRKQKLPLNDTLFHRLTDNSYLLPDSGRLGTIVAKAKDKKRAKVGLTKDKRESRQLRGSAIFRQTQHDPAAADAIRSSFYRSPAFVYTIISRSRKGDRGPKGRSKLTLNQWFNKYIGGQKEQTNSARDLAEKGRNATKMQLHRASGCRWNKILPNRKGRPNKRTAQIGRNWFWQVQCFASPAKRICD</sequence>
<name>A0A084WAF9_ANOSI</name>
<gene>
    <name evidence="1" type="ORF">ZHAS_00015226</name>
</gene>
<evidence type="ECO:0000313" key="1">
    <source>
        <dbReference type="EMBL" id="KFB47203.1"/>
    </source>
</evidence>
<reference evidence="2" key="2">
    <citation type="submission" date="2020-05" db="UniProtKB">
        <authorList>
            <consortium name="EnsemblMetazoa"/>
        </authorList>
    </citation>
    <scope>IDENTIFICATION</scope>
</reference>
<proteinExistence type="predicted"/>
<dbReference type="AlphaFoldDB" id="A0A084WAF9"/>